<dbReference type="InterPro" id="IPR001128">
    <property type="entry name" value="Cyt_P450"/>
</dbReference>
<comment type="caution">
    <text evidence="2">The sequence shown here is derived from an EMBL/GenBank/DDBJ whole genome shotgun (WGS) entry which is preliminary data.</text>
</comment>
<protein>
    <recommendedName>
        <fullName evidence="4">Cytochrome P450</fullName>
    </recommendedName>
</protein>
<feature type="compositionally biased region" description="Basic and acidic residues" evidence="1">
    <location>
        <begin position="139"/>
        <end position="153"/>
    </location>
</feature>
<dbReference type="Gene3D" id="1.10.630.10">
    <property type="entry name" value="Cytochrome P450"/>
    <property type="match status" value="1"/>
</dbReference>
<dbReference type="GO" id="GO:0005506">
    <property type="term" value="F:iron ion binding"/>
    <property type="evidence" value="ECO:0007669"/>
    <property type="project" value="InterPro"/>
</dbReference>
<dbReference type="SUPFAM" id="SSF48264">
    <property type="entry name" value="Cytochrome P450"/>
    <property type="match status" value="1"/>
</dbReference>
<proteinExistence type="predicted"/>
<accession>A0A8S1J886</accession>
<evidence type="ECO:0000313" key="2">
    <source>
        <dbReference type="EMBL" id="CAD7702103.1"/>
    </source>
</evidence>
<evidence type="ECO:0000256" key="1">
    <source>
        <dbReference type="SAM" id="MobiDB-lite"/>
    </source>
</evidence>
<dbReference type="EMBL" id="CAJHUC010001710">
    <property type="protein sequence ID" value="CAD7702103.1"/>
    <property type="molecule type" value="Genomic_DNA"/>
</dbReference>
<reference evidence="2" key="1">
    <citation type="submission" date="2020-12" db="EMBL/GenBank/DDBJ databases">
        <authorList>
            <person name="Iha C."/>
        </authorList>
    </citation>
    <scope>NUCLEOTIDE SEQUENCE</scope>
</reference>
<dbReference type="GO" id="GO:0016705">
    <property type="term" value="F:oxidoreductase activity, acting on paired donors, with incorporation or reduction of molecular oxygen"/>
    <property type="evidence" value="ECO:0007669"/>
    <property type="project" value="InterPro"/>
</dbReference>
<organism evidence="2 3">
    <name type="scientific">Ostreobium quekettii</name>
    <dbReference type="NCBI Taxonomy" id="121088"/>
    <lineage>
        <taxon>Eukaryota</taxon>
        <taxon>Viridiplantae</taxon>
        <taxon>Chlorophyta</taxon>
        <taxon>core chlorophytes</taxon>
        <taxon>Ulvophyceae</taxon>
        <taxon>TCBD clade</taxon>
        <taxon>Bryopsidales</taxon>
        <taxon>Ostreobineae</taxon>
        <taxon>Ostreobiaceae</taxon>
        <taxon>Ostreobium</taxon>
    </lineage>
</organism>
<evidence type="ECO:0008006" key="4">
    <source>
        <dbReference type="Google" id="ProtNLM"/>
    </source>
</evidence>
<keyword evidence="3" id="KW-1185">Reference proteome</keyword>
<dbReference type="Proteomes" id="UP000708148">
    <property type="component" value="Unassembled WGS sequence"/>
</dbReference>
<name>A0A8S1J886_9CHLO</name>
<dbReference type="GO" id="GO:0004497">
    <property type="term" value="F:monooxygenase activity"/>
    <property type="evidence" value="ECO:0007669"/>
    <property type="project" value="InterPro"/>
</dbReference>
<gene>
    <name evidence="2" type="ORF">OSTQU699_LOCUS7460</name>
</gene>
<feature type="region of interest" description="Disordered" evidence="1">
    <location>
        <begin position="131"/>
        <end position="153"/>
    </location>
</feature>
<sequence length="153" mass="17516">MDVRPLKQLAAVAFLAVVVFRVLHKWWFRIKYDWHLIPGPQAYPLFGNLPQFLRWEKPQIHLKITDWAKEYGKIFKVDAPGIGRLVFVTDPEYVQKNITGHGAHGLPKTQVYAELKKVGICLEPSISGKPCQANQTQGPREHSVTKDHVSFFT</sequence>
<dbReference type="Pfam" id="PF00067">
    <property type="entry name" value="p450"/>
    <property type="match status" value="1"/>
</dbReference>
<dbReference type="GO" id="GO:0020037">
    <property type="term" value="F:heme binding"/>
    <property type="evidence" value="ECO:0007669"/>
    <property type="project" value="InterPro"/>
</dbReference>
<dbReference type="InterPro" id="IPR036396">
    <property type="entry name" value="Cyt_P450_sf"/>
</dbReference>
<dbReference type="AlphaFoldDB" id="A0A8S1J886"/>
<evidence type="ECO:0000313" key="3">
    <source>
        <dbReference type="Proteomes" id="UP000708148"/>
    </source>
</evidence>
<dbReference type="OrthoDB" id="548633at2759"/>